<feature type="region of interest" description="Disordered" evidence="1">
    <location>
        <begin position="1"/>
        <end position="111"/>
    </location>
</feature>
<protein>
    <submittedName>
        <fullName evidence="2">Uncharacterized protein</fullName>
    </submittedName>
</protein>
<evidence type="ECO:0000313" key="2">
    <source>
        <dbReference type="EMBL" id="RFN43919.1"/>
    </source>
</evidence>
<feature type="compositionally biased region" description="Polar residues" evidence="1">
    <location>
        <begin position="342"/>
        <end position="351"/>
    </location>
</feature>
<dbReference type="EMBL" id="PXXK01000488">
    <property type="protein sequence ID" value="RFN43919.1"/>
    <property type="molecule type" value="Genomic_DNA"/>
</dbReference>
<evidence type="ECO:0000256" key="1">
    <source>
        <dbReference type="SAM" id="MobiDB-lite"/>
    </source>
</evidence>
<feature type="compositionally biased region" description="Basic and acidic residues" evidence="1">
    <location>
        <begin position="27"/>
        <end position="39"/>
    </location>
</feature>
<dbReference type="InterPro" id="IPR022190">
    <property type="entry name" value="DUF3716"/>
</dbReference>
<gene>
    <name evidence="2" type="ORF">FIE12Z_11826</name>
</gene>
<feature type="region of interest" description="Disordered" evidence="1">
    <location>
        <begin position="341"/>
        <end position="365"/>
    </location>
</feature>
<proteinExistence type="predicted"/>
<dbReference type="AlphaFoldDB" id="A0A395MA23"/>
<organism evidence="2 3">
    <name type="scientific">Fusarium flagelliforme</name>
    <dbReference type="NCBI Taxonomy" id="2675880"/>
    <lineage>
        <taxon>Eukaryota</taxon>
        <taxon>Fungi</taxon>
        <taxon>Dikarya</taxon>
        <taxon>Ascomycota</taxon>
        <taxon>Pezizomycotina</taxon>
        <taxon>Sordariomycetes</taxon>
        <taxon>Hypocreomycetidae</taxon>
        <taxon>Hypocreales</taxon>
        <taxon>Nectriaceae</taxon>
        <taxon>Fusarium</taxon>
        <taxon>Fusarium incarnatum-equiseti species complex</taxon>
    </lineage>
</organism>
<dbReference type="STRING" id="2594813.A0A395MA23"/>
<name>A0A395MA23_9HYPO</name>
<dbReference type="Proteomes" id="UP000265631">
    <property type="component" value="Unassembled WGS sequence"/>
</dbReference>
<feature type="compositionally biased region" description="Low complexity" evidence="1">
    <location>
        <begin position="56"/>
        <end position="86"/>
    </location>
</feature>
<reference evidence="2 3" key="1">
    <citation type="journal article" date="2018" name="PLoS Pathog.">
        <title>Evolution of structural diversity of trichothecenes, a family of toxins produced by plant pathogenic and entomopathogenic fungi.</title>
        <authorList>
            <person name="Proctor R.H."/>
            <person name="McCormick S.P."/>
            <person name="Kim H.S."/>
            <person name="Cardoza R.E."/>
            <person name="Stanley A.M."/>
            <person name="Lindo L."/>
            <person name="Kelly A."/>
            <person name="Brown D.W."/>
            <person name="Lee T."/>
            <person name="Vaughan M.M."/>
            <person name="Alexander N.J."/>
            <person name="Busman M."/>
            <person name="Gutierrez S."/>
        </authorList>
    </citation>
    <scope>NUCLEOTIDE SEQUENCE [LARGE SCALE GENOMIC DNA]</scope>
    <source>
        <strain evidence="2 3">NRRL 13405</strain>
    </source>
</reference>
<evidence type="ECO:0000313" key="3">
    <source>
        <dbReference type="Proteomes" id="UP000265631"/>
    </source>
</evidence>
<feature type="compositionally biased region" description="Acidic residues" evidence="1">
    <location>
        <begin position="353"/>
        <end position="365"/>
    </location>
</feature>
<keyword evidence="3" id="KW-1185">Reference proteome</keyword>
<sequence>MPKTKAKAKAEPARKNPMGTRSSQRIKNSEPARRVKEAQDVEDPNDEHPQDSQPVTGSQPPSGSGDSPSTMSSQSSNGSANSESPALEPAGTSSLTPASHTVAGEAPPGWTYRLVPGSNQYETAGEIANSMYGNELNTDSALSRRLCNERALRPVRQRRPETHLNMDRRSNVEAFLAHLTGVPVHRSCKNCAKGHGPWHECIIYDGQMCGSCTNCWYNASGSRCTFHEVNQSTMFAPSPVYMPESLGMPSLYTQPPRMLPSPQDGSAVNTSAYIGGSAHVNQNSLTRSMLNSSITIGISGNELDRLLRRIESTALELGARIGEFQSFVQTSAGQAMIAQRAESYTQGTPSEGTVEETDFNESQEN</sequence>
<accession>A0A395MA23</accession>
<dbReference type="Pfam" id="PF12511">
    <property type="entry name" value="DUF3716"/>
    <property type="match status" value="1"/>
</dbReference>
<comment type="caution">
    <text evidence="2">The sequence shown here is derived from an EMBL/GenBank/DDBJ whole genome shotgun (WGS) entry which is preliminary data.</text>
</comment>